<evidence type="ECO:0000256" key="6">
    <source>
        <dbReference type="ARBA" id="ARBA00031047"/>
    </source>
</evidence>
<organism evidence="11 12">
    <name type="scientific">Genlisea aurea</name>
    <dbReference type="NCBI Taxonomy" id="192259"/>
    <lineage>
        <taxon>Eukaryota</taxon>
        <taxon>Viridiplantae</taxon>
        <taxon>Streptophyta</taxon>
        <taxon>Embryophyta</taxon>
        <taxon>Tracheophyta</taxon>
        <taxon>Spermatophyta</taxon>
        <taxon>Magnoliopsida</taxon>
        <taxon>eudicotyledons</taxon>
        <taxon>Gunneridae</taxon>
        <taxon>Pentapetalae</taxon>
        <taxon>asterids</taxon>
        <taxon>lamiids</taxon>
        <taxon>Lamiales</taxon>
        <taxon>Lentibulariaceae</taxon>
        <taxon>Genlisea</taxon>
    </lineage>
</organism>
<evidence type="ECO:0000313" key="11">
    <source>
        <dbReference type="EMBL" id="EPS73684.1"/>
    </source>
</evidence>
<evidence type="ECO:0000256" key="8">
    <source>
        <dbReference type="ARBA" id="ARBA00035427"/>
    </source>
</evidence>
<dbReference type="Gene3D" id="3.40.5.10">
    <property type="entry name" value="Ribosomal protein L9, N-terminal domain"/>
    <property type="match status" value="1"/>
</dbReference>
<evidence type="ECO:0000256" key="2">
    <source>
        <dbReference type="ARBA" id="ARBA00022730"/>
    </source>
</evidence>
<dbReference type="GO" id="GO:1990904">
    <property type="term" value="C:ribonucleoprotein complex"/>
    <property type="evidence" value="ECO:0007669"/>
    <property type="project" value="UniProtKB-KW"/>
</dbReference>
<keyword evidence="12" id="KW-1185">Reference proteome</keyword>
<dbReference type="Pfam" id="PF01281">
    <property type="entry name" value="Ribosomal_L9_N"/>
    <property type="match status" value="1"/>
</dbReference>
<dbReference type="InterPro" id="IPR036791">
    <property type="entry name" value="Ribosomal_bL9_C_sf"/>
</dbReference>
<comment type="caution">
    <text evidence="11">The sequence shown here is derived from an EMBL/GenBank/DDBJ whole genome shotgun (WGS) entry which is preliminary data.</text>
</comment>
<dbReference type="GO" id="GO:0003735">
    <property type="term" value="F:structural constituent of ribosome"/>
    <property type="evidence" value="ECO:0007669"/>
    <property type="project" value="InterPro"/>
</dbReference>
<keyword evidence="5" id="KW-0687">Ribonucleoprotein</keyword>
<dbReference type="InterPro" id="IPR009027">
    <property type="entry name" value="Ribosomal_bL9/RNase_H1_N"/>
</dbReference>
<proteinExistence type="inferred from homology"/>
<dbReference type="EMBL" id="AUSU01000348">
    <property type="protein sequence ID" value="EPS73684.1"/>
    <property type="molecule type" value="Genomic_DNA"/>
</dbReference>
<dbReference type="InterPro" id="IPR000244">
    <property type="entry name" value="Ribosomal_bL9"/>
</dbReference>
<name>S8D1N2_9LAMI</name>
<dbReference type="Pfam" id="PF03948">
    <property type="entry name" value="Ribosomal_L9_C"/>
    <property type="match status" value="1"/>
</dbReference>
<keyword evidence="4" id="KW-0689">Ribosomal protein</keyword>
<dbReference type="PANTHER" id="PTHR21368">
    <property type="entry name" value="50S RIBOSOMAL PROTEIN L9"/>
    <property type="match status" value="1"/>
</dbReference>
<keyword evidence="2" id="KW-0699">rRNA-binding</keyword>
<dbReference type="GO" id="GO:0005840">
    <property type="term" value="C:ribosome"/>
    <property type="evidence" value="ECO:0007669"/>
    <property type="project" value="UniProtKB-KW"/>
</dbReference>
<evidence type="ECO:0000256" key="1">
    <source>
        <dbReference type="ARBA" id="ARBA00010605"/>
    </source>
</evidence>
<evidence type="ECO:0000256" key="5">
    <source>
        <dbReference type="ARBA" id="ARBA00023274"/>
    </source>
</evidence>
<accession>S8D1N2</accession>
<dbReference type="InterPro" id="IPR036935">
    <property type="entry name" value="Ribosomal_bL9_N_sf"/>
</dbReference>
<feature type="domain" description="Large ribosomal subunit protein bL9 C-terminal" evidence="10">
    <location>
        <begin position="106"/>
        <end position="180"/>
    </location>
</feature>
<feature type="domain" description="Ribosomal protein L9" evidence="9">
    <location>
        <begin position="33"/>
        <end position="69"/>
    </location>
</feature>
<dbReference type="SUPFAM" id="SSF55653">
    <property type="entry name" value="Ribosomal protein L9 C-domain"/>
    <property type="match status" value="1"/>
</dbReference>
<dbReference type="InterPro" id="IPR020070">
    <property type="entry name" value="Ribosomal_bL9_N"/>
</dbReference>
<dbReference type="Proteomes" id="UP000015453">
    <property type="component" value="Unassembled WGS sequence"/>
</dbReference>
<dbReference type="Gene3D" id="3.10.430.100">
    <property type="entry name" value="Ribosomal protein L9, C-terminal domain"/>
    <property type="match status" value="1"/>
</dbReference>
<dbReference type="AlphaFoldDB" id="S8D1N2"/>
<dbReference type="InterPro" id="IPR020069">
    <property type="entry name" value="Ribosomal_bL9_C"/>
</dbReference>
<reference evidence="11 12" key="1">
    <citation type="journal article" date="2013" name="BMC Genomics">
        <title>The miniature genome of a carnivorous plant Genlisea aurea contains a low number of genes and short non-coding sequences.</title>
        <authorList>
            <person name="Leushkin E.V."/>
            <person name="Sutormin R.A."/>
            <person name="Nabieva E.R."/>
            <person name="Penin A.A."/>
            <person name="Kondrashov A.S."/>
            <person name="Logacheva M.D."/>
        </authorList>
    </citation>
    <scope>NUCLEOTIDE SEQUENCE [LARGE SCALE GENOMIC DNA]</scope>
</reference>
<dbReference type="SUPFAM" id="SSF55658">
    <property type="entry name" value="L9 N-domain-like"/>
    <property type="match status" value="1"/>
</dbReference>
<evidence type="ECO:0000256" key="3">
    <source>
        <dbReference type="ARBA" id="ARBA00022884"/>
    </source>
</evidence>
<comment type="similarity">
    <text evidence="1">Belongs to the bacterial ribosomal protein bL9 family.</text>
</comment>
<sequence length="197" mass="22667">MAFLTPGKNFLRRTTMRHPLIHAVQGIRHRKLEVILTTSIDKLGKAGETVKVAPGYFRNHLMPKLLALPNIEKFKYLVHEQRRIYQPKEDVQAKVELKTESSSMKEHEAAANRLSNTRLNIRKFIVEGKGIELRDPVTKEEIVAEVGRQFGVKIEPENLFMPEPLSSLGEYKVRLRLPKSIPKPAGMEWILNVKIRK</sequence>
<evidence type="ECO:0000313" key="12">
    <source>
        <dbReference type="Proteomes" id="UP000015453"/>
    </source>
</evidence>
<dbReference type="GO" id="GO:0006412">
    <property type="term" value="P:translation"/>
    <property type="evidence" value="ECO:0007669"/>
    <property type="project" value="InterPro"/>
</dbReference>
<evidence type="ECO:0000256" key="4">
    <source>
        <dbReference type="ARBA" id="ARBA00022980"/>
    </source>
</evidence>
<evidence type="ECO:0000259" key="10">
    <source>
        <dbReference type="Pfam" id="PF03948"/>
    </source>
</evidence>
<feature type="non-terminal residue" evidence="11">
    <location>
        <position position="197"/>
    </location>
</feature>
<dbReference type="GO" id="GO:0019843">
    <property type="term" value="F:rRNA binding"/>
    <property type="evidence" value="ECO:0007669"/>
    <property type="project" value="UniProtKB-KW"/>
</dbReference>
<protein>
    <recommendedName>
        <fullName evidence="7">Large ribosomal subunit protein bL9c</fullName>
    </recommendedName>
    <alternativeName>
        <fullName evidence="8">50S ribosomal protein L9, chloroplastic</fullName>
    </alternativeName>
    <alternativeName>
        <fullName evidence="6">CL9</fullName>
    </alternativeName>
</protein>
<gene>
    <name evidence="11" type="ORF">M569_01071</name>
</gene>
<evidence type="ECO:0000259" key="9">
    <source>
        <dbReference type="Pfam" id="PF01281"/>
    </source>
</evidence>
<evidence type="ECO:0000256" key="7">
    <source>
        <dbReference type="ARBA" id="ARBA00035193"/>
    </source>
</evidence>
<keyword evidence="3" id="KW-0694">RNA-binding</keyword>
<dbReference type="OrthoDB" id="5555409at2759"/>
<dbReference type="FunFam" id="3.40.5.10:FF:000007">
    <property type="entry name" value="50S ribosomal protein L9"/>
    <property type="match status" value="1"/>
</dbReference>